<accession>A0A8H6Z338</accession>
<protein>
    <submittedName>
        <fullName evidence="1">Uncharacterized protein</fullName>
    </submittedName>
</protein>
<name>A0A8H6Z338_9AGAR</name>
<dbReference type="Proteomes" id="UP000620124">
    <property type="component" value="Unassembled WGS sequence"/>
</dbReference>
<organism evidence="1 2">
    <name type="scientific">Mycena venus</name>
    <dbReference type="NCBI Taxonomy" id="2733690"/>
    <lineage>
        <taxon>Eukaryota</taxon>
        <taxon>Fungi</taxon>
        <taxon>Dikarya</taxon>
        <taxon>Basidiomycota</taxon>
        <taxon>Agaricomycotina</taxon>
        <taxon>Agaricomycetes</taxon>
        <taxon>Agaricomycetidae</taxon>
        <taxon>Agaricales</taxon>
        <taxon>Marasmiineae</taxon>
        <taxon>Mycenaceae</taxon>
        <taxon>Mycena</taxon>
    </lineage>
</organism>
<evidence type="ECO:0000313" key="2">
    <source>
        <dbReference type="Proteomes" id="UP000620124"/>
    </source>
</evidence>
<dbReference type="EMBL" id="JACAZI010000002">
    <property type="protein sequence ID" value="KAF7369619.1"/>
    <property type="molecule type" value="Genomic_DNA"/>
</dbReference>
<comment type="caution">
    <text evidence="1">The sequence shown here is derived from an EMBL/GenBank/DDBJ whole genome shotgun (WGS) entry which is preliminary data.</text>
</comment>
<gene>
    <name evidence="1" type="ORF">MVEN_00292700</name>
</gene>
<evidence type="ECO:0000313" key="1">
    <source>
        <dbReference type="EMBL" id="KAF7369619.1"/>
    </source>
</evidence>
<proteinExistence type="predicted"/>
<dbReference type="OrthoDB" id="3071602at2759"/>
<keyword evidence="2" id="KW-1185">Reference proteome</keyword>
<sequence>MSNSPFTVQELVDHCISFLQDSMSDLRACSLVARSWVYPAQAHLFRDSNLTNSDLTVFENCMLWIQFSKTLHSSPHLIRHMRHLNIELHVAPLSPLSRICAFPFTHVQSVSIKLTGGITEPCALALQRLFSLPTLCRVTLKCSAISENFMQIWERCSPTIRHVDLSCTREKEIRFPLPSLTLYRGAPLKLESLSMQYLGTFDSQLIHAPGPFDLWHLKMLRLGSKVGAAWQELAPKVQRLETLDIVADRRPKALILADFLVASDNSTHPSPQIPLTVSMFPKIRQLRIIFPATATQIVIRRLLQQTLSGIGHSSMIRTITIATDPPAFLDHDTCELLDSLLSGLPMPNLPTLELDMDPLGYDGTILHLPRMASRNLVVCVPPG</sequence>
<dbReference type="AlphaFoldDB" id="A0A8H6Z338"/>
<reference evidence="1" key="1">
    <citation type="submission" date="2020-05" db="EMBL/GenBank/DDBJ databases">
        <title>Mycena genomes resolve the evolution of fungal bioluminescence.</title>
        <authorList>
            <person name="Tsai I.J."/>
        </authorList>
    </citation>
    <scope>NUCLEOTIDE SEQUENCE</scope>
    <source>
        <strain evidence="1">CCC161011</strain>
    </source>
</reference>